<keyword evidence="4" id="KW-0812">Transmembrane</keyword>
<feature type="transmembrane region" description="Helical" evidence="4">
    <location>
        <begin position="532"/>
        <end position="555"/>
    </location>
</feature>
<evidence type="ECO:0000256" key="2">
    <source>
        <dbReference type="ARBA" id="ARBA00023157"/>
    </source>
</evidence>
<name>A0A182JZM8_9DIPT</name>
<keyword evidence="1" id="KW-0677">Repeat</keyword>
<dbReference type="CDD" id="cd00096">
    <property type="entry name" value="Ig"/>
    <property type="match status" value="1"/>
</dbReference>
<dbReference type="Proteomes" id="UP000075881">
    <property type="component" value="Unassembled WGS sequence"/>
</dbReference>
<dbReference type="PROSITE" id="PS50835">
    <property type="entry name" value="IG_LIKE"/>
    <property type="match status" value="3"/>
</dbReference>
<feature type="compositionally biased region" description="Basic and acidic residues" evidence="3">
    <location>
        <begin position="780"/>
        <end position="791"/>
    </location>
</feature>
<feature type="region of interest" description="Disordered" evidence="3">
    <location>
        <begin position="702"/>
        <end position="794"/>
    </location>
</feature>
<keyword evidence="7" id="KW-1185">Reference proteome</keyword>
<dbReference type="SMART" id="SM00408">
    <property type="entry name" value="IGc2"/>
    <property type="match status" value="4"/>
</dbReference>
<keyword evidence="2" id="KW-1015">Disulfide bond</keyword>
<dbReference type="FunFam" id="2.60.40.10:FF:001641">
    <property type="entry name" value="Myoblast growth factor receptor egl-15"/>
    <property type="match status" value="1"/>
</dbReference>
<feature type="domain" description="Ig-like" evidence="5">
    <location>
        <begin position="225"/>
        <end position="324"/>
    </location>
</feature>
<sequence length="837" mass="94401">LTEYLTKPSIRSDTKDHVPLGQRIRLACKVNIRAGVHLDMTWKVPPNLKPAVSDARVKIGPLKLKPVEDAEHREVASRELIIERATLADGGTYRCEVQDLNGHRNYHSFKLHVRDSGEDYVMLREENNLDDINVRRNANGKTAPIDIVIEYRSYPANITYYWLKDDDIEVTAGHHGKYELNHSETHVKLRINDPTVYDTGNYTVFVLAGNAEKSHRMGVYVYAQPIVHMESMFVKPNEEVSFTCRSIGFPRPDIAFAFVPCLEVPWRNCSVPTSKNAQWDRPGGKGETQIAKSRIYKITPKQPGVVYCRATNTEGSETTQADLLISDLSDSVTLEKERPKEAITVGDHVTIVCSALVYNYTKDITFVHNDKELQESDGVRLKYSPHLYAWQARLDIDNVQPEHEGPIYCRVKTIDNAVESRAFHVEVLEPMAPMLVSGKSNQSLSVDLHDPLKLECDIVGTPDPKIVWLKDGEPVQPDESSNRVQLTKTTLIFEYLKMDDLGMFECRAENKMGTIEKYWKVDVRTAVVRKSLIYIILCLFLALIVAIVLVSLFYCKKKKEVKAMKEAGIGLKYVNLSFSTNNVNVHPLQHPTAFYHNHIDSGSTQYVDPKKHLNSKGYVRHSGMQNMGMVDSCNTEVTAMTSVEELNEPYLQMNAEKMERGDTDYLANLGPPEEPAPAAPNYVNGIILPLPPKIRNDKDYLKMSRAKSESEESNFDFASFNSDRHSPTIRNNLDTSPPNGSKRHKKRGLPEEIPMLDGNRLSSTANGFNSDSETEAVSPKPRERTSKHNPEPEYMNVKNHKFVGRGPVSDELGQGVTQEAISNPGYIALSMVDEKRC</sequence>
<organism evidence="6 7">
    <name type="scientific">Anopheles christyi</name>
    <dbReference type="NCBI Taxonomy" id="43041"/>
    <lineage>
        <taxon>Eukaryota</taxon>
        <taxon>Metazoa</taxon>
        <taxon>Ecdysozoa</taxon>
        <taxon>Arthropoda</taxon>
        <taxon>Hexapoda</taxon>
        <taxon>Insecta</taxon>
        <taxon>Pterygota</taxon>
        <taxon>Neoptera</taxon>
        <taxon>Endopterygota</taxon>
        <taxon>Diptera</taxon>
        <taxon>Nematocera</taxon>
        <taxon>Culicoidea</taxon>
        <taxon>Culicidae</taxon>
        <taxon>Anophelinae</taxon>
        <taxon>Anopheles</taxon>
    </lineage>
</organism>
<dbReference type="InterPro" id="IPR013151">
    <property type="entry name" value="Immunoglobulin_dom"/>
</dbReference>
<dbReference type="PANTHER" id="PTHR44170:SF6">
    <property type="entry name" value="CONTACTIN"/>
    <property type="match status" value="1"/>
</dbReference>
<dbReference type="EnsemblMetazoa" id="ACHR003960-RA">
    <property type="protein sequence ID" value="ACHR003960-PA"/>
    <property type="gene ID" value="ACHR003960"/>
</dbReference>
<dbReference type="SMART" id="SM00409">
    <property type="entry name" value="IG"/>
    <property type="match status" value="5"/>
</dbReference>
<dbReference type="AlphaFoldDB" id="A0A182JZM8"/>
<evidence type="ECO:0000313" key="6">
    <source>
        <dbReference type="EnsemblMetazoa" id="ACHR003960-PA"/>
    </source>
</evidence>
<accession>A0A182JZM8</accession>
<dbReference type="InterPro" id="IPR007110">
    <property type="entry name" value="Ig-like_dom"/>
</dbReference>
<dbReference type="Gene3D" id="2.60.40.10">
    <property type="entry name" value="Immunoglobulins"/>
    <property type="match status" value="5"/>
</dbReference>
<dbReference type="VEuPathDB" id="VectorBase:ACHR003960"/>
<reference evidence="7" key="1">
    <citation type="submission" date="2013-03" db="EMBL/GenBank/DDBJ databases">
        <title>The Genome Sequence of Anopheles christyi ACHKN1017.</title>
        <authorList>
            <consortium name="The Broad Institute Genomics Platform"/>
            <person name="Neafsey D.E."/>
            <person name="Besansky N."/>
            <person name="Walker B."/>
            <person name="Young S.K."/>
            <person name="Zeng Q."/>
            <person name="Gargeya S."/>
            <person name="Fitzgerald M."/>
            <person name="Haas B."/>
            <person name="Abouelleil A."/>
            <person name="Allen A.W."/>
            <person name="Alvarado L."/>
            <person name="Arachchi H.M."/>
            <person name="Berlin A.M."/>
            <person name="Chapman S.B."/>
            <person name="Gainer-Dewar J."/>
            <person name="Goldberg J."/>
            <person name="Griggs A."/>
            <person name="Gujja S."/>
            <person name="Hansen M."/>
            <person name="Howarth C."/>
            <person name="Imamovic A."/>
            <person name="Ireland A."/>
            <person name="Larimer J."/>
            <person name="McCowan C."/>
            <person name="Murphy C."/>
            <person name="Pearson M."/>
            <person name="Poon T.W."/>
            <person name="Priest M."/>
            <person name="Roberts A."/>
            <person name="Saif S."/>
            <person name="Shea T."/>
            <person name="Sisk P."/>
            <person name="Sykes S."/>
            <person name="Wortman J."/>
            <person name="Nusbaum C."/>
            <person name="Birren B."/>
        </authorList>
    </citation>
    <scope>NUCLEOTIDE SEQUENCE [LARGE SCALE GENOMIC DNA]</scope>
    <source>
        <strain evidence="7">ACHKN1017</strain>
    </source>
</reference>
<dbReference type="PANTHER" id="PTHR44170">
    <property type="entry name" value="PROTEIN SIDEKICK"/>
    <property type="match status" value="1"/>
</dbReference>
<feature type="compositionally biased region" description="Polar residues" evidence="3">
    <location>
        <begin position="728"/>
        <end position="739"/>
    </location>
</feature>
<dbReference type="InterPro" id="IPR003598">
    <property type="entry name" value="Ig_sub2"/>
</dbReference>
<reference evidence="6" key="2">
    <citation type="submission" date="2020-05" db="UniProtKB">
        <authorList>
            <consortium name="EnsemblMetazoa"/>
        </authorList>
    </citation>
    <scope>IDENTIFICATION</scope>
    <source>
        <strain evidence="6">ACHKN1017</strain>
    </source>
</reference>
<evidence type="ECO:0000256" key="1">
    <source>
        <dbReference type="ARBA" id="ARBA00022737"/>
    </source>
</evidence>
<dbReference type="Pfam" id="PF07679">
    <property type="entry name" value="I-set"/>
    <property type="match status" value="1"/>
</dbReference>
<evidence type="ECO:0000256" key="3">
    <source>
        <dbReference type="SAM" id="MobiDB-lite"/>
    </source>
</evidence>
<evidence type="ECO:0000256" key="4">
    <source>
        <dbReference type="SAM" id="Phobius"/>
    </source>
</evidence>
<keyword evidence="4" id="KW-0472">Membrane</keyword>
<dbReference type="STRING" id="43041.A0A182JZM8"/>
<dbReference type="InterPro" id="IPR036179">
    <property type="entry name" value="Ig-like_dom_sf"/>
</dbReference>
<dbReference type="Pfam" id="PF00047">
    <property type="entry name" value="ig"/>
    <property type="match status" value="1"/>
</dbReference>
<evidence type="ECO:0000259" key="5">
    <source>
        <dbReference type="PROSITE" id="PS50835"/>
    </source>
</evidence>
<dbReference type="GO" id="GO:0016020">
    <property type="term" value="C:membrane"/>
    <property type="evidence" value="ECO:0007669"/>
    <property type="project" value="UniProtKB-SubCell"/>
</dbReference>
<dbReference type="InterPro" id="IPR003599">
    <property type="entry name" value="Ig_sub"/>
</dbReference>
<protein>
    <recommendedName>
        <fullName evidence="5">Ig-like domain-containing protein</fullName>
    </recommendedName>
</protein>
<feature type="compositionally biased region" description="Polar residues" evidence="3">
    <location>
        <begin position="760"/>
        <end position="771"/>
    </location>
</feature>
<dbReference type="SUPFAM" id="SSF48726">
    <property type="entry name" value="Immunoglobulin"/>
    <property type="match status" value="5"/>
</dbReference>
<evidence type="ECO:0000313" key="7">
    <source>
        <dbReference type="Proteomes" id="UP000075881"/>
    </source>
</evidence>
<dbReference type="InterPro" id="IPR013783">
    <property type="entry name" value="Ig-like_fold"/>
</dbReference>
<keyword evidence="4" id="KW-1133">Transmembrane helix</keyword>
<feature type="domain" description="Ig-like" evidence="5">
    <location>
        <begin position="8"/>
        <end position="112"/>
    </location>
</feature>
<dbReference type="GO" id="GO:0098609">
    <property type="term" value="P:cell-cell adhesion"/>
    <property type="evidence" value="ECO:0007669"/>
    <property type="project" value="TreeGrafter"/>
</dbReference>
<proteinExistence type="predicted"/>
<dbReference type="InterPro" id="IPR013098">
    <property type="entry name" value="Ig_I-set"/>
</dbReference>
<feature type="domain" description="Ig-like" evidence="5">
    <location>
        <begin position="433"/>
        <end position="522"/>
    </location>
</feature>